<dbReference type="AlphaFoldDB" id="A0A1J1I884"/>
<evidence type="ECO:0000313" key="2">
    <source>
        <dbReference type="Proteomes" id="UP000183832"/>
    </source>
</evidence>
<dbReference type="Proteomes" id="UP000183832">
    <property type="component" value="Unassembled WGS sequence"/>
</dbReference>
<proteinExistence type="predicted"/>
<protein>
    <submittedName>
        <fullName evidence="1">CLUMA_CG008635, isoform A</fullName>
    </submittedName>
</protein>
<dbReference type="EMBL" id="CVRI01000040">
    <property type="protein sequence ID" value="CRK95158.1"/>
    <property type="molecule type" value="Genomic_DNA"/>
</dbReference>
<evidence type="ECO:0000313" key="1">
    <source>
        <dbReference type="EMBL" id="CRK95158.1"/>
    </source>
</evidence>
<reference evidence="1 2" key="1">
    <citation type="submission" date="2015-04" db="EMBL/GenBank/DDBJ databases">
        <authorList>
            <person name="Syromyatnikov M.Y."/>
            <person name="Popov V.N."/>
        </authorList>
    </citation>
    <scope>NUCLEOTIDE SEQUENCE [LARGE SCALE GENOMIC DNA]</scope>
</reference>
<sequence length="64" mass="7527">MRLEHESDAVAALNALLIANYSNKFNVLSKFYGRYEIFSWKLEISANEKLQIPKILEYFNQNKT</sequence>
<gene>
    <name evidence="1" type="ORF">CLUMA_CG008635</name>
</gene>
<organism evidence="1 2">
    <name type="scientific">Clunio marinus</name>
    <dbReference type="NCBI Taxonomy" id="568069"/>
    <lineage>
        <taxon>Eukaryota</taxon>
        <taxon>Metazoa</taxon>
        <taxon>Ecdysozoa</taxon>
        <taxon>Arthropoda</taxon>
        <taxon>Hexapoda</taxon>
        <taxon>Insecta</taxon>
        <taxon>Pterygota</taxon>
        <taxon>Neoptera</taxon>
        <taxon>Endopterygota</taxon>
        <taxon>Diptera</taxon>
        <taxon>Nematocera</taxon>
        <taxon>Chironomoidea</taxon>
        <taxon>Chironomidae</taxon>
        <taxon>Clunio</taxon>
    </lineage>
</organism>
<accession>A0A1J1I884</accession>
<name>A0A1J1I884_9DIPT</name>
<keyword evidence="2" id="KW-1185">Reference proteome</keyword>